<evidence type="ECO:0000313" key="3">
    <source>
        <dbReference type="Proteomes" id="UP000265970"/>
    </source>
</evidence>
<evidence type="ECO:0000313" key="2">
    <source>
        <dbReference type="EMBL" id="RGW07003.1"/>
    </source>
</evidence>
<dbReference type="AlphaFoldDB" id="A0A395XE62"/>
<name>A0A395XE62_9BIFI</name>
<evidence type="ECO:0000256" key="1">
    <source>
        <dbReference type="SAM" id="Coils"/>
    </source>
</evidence>
<comment type="caution">
    <text evidence="2">The sequence shown here is derived from an EMBL/GenBank/DDBJ whole genome shotgun (WGS) entry which is preliminary data.</text>
</comment>
<reference evidence="2 3" key="1">
    <citation type="submission" date="2018-08" db="EMBL/GenBank/DDBJ databases">
        <title>A genome reference for cultivated species of the human gut microbiota.</title>
        <authorList>
            <person name="Zou Y."/>
            <person name="Xue W."/>
            <person name="Luo G."/>
        </authorList>
    </citation>
    <scope>NUCLEOTIDE SEQUENCE [LARGE SCALE GENOMIC DNA]</scope>
    <source>
        <strain evidence="2 3">AF13-3LB</strain>
    </source>
</reference>
<proteinExistence type="predicted"/>
<sequence length="200" mass="22409">MTTTPCAWSVDWNECPNCARLKKHVDDAHAALLAASERVDQAYDEYRDVRDAGHVAFGTPSHRAWQARLDNLEQQVDEASAASRAAIDEWGKSIRLHHRFHMAYTRIDAAGHVGHVGTGETTSLPETEEMEEVPTPTPLIRADKLMGILDRAEAAYKVSIGFCDLWDLDASDLHARLATIQTIRTQFERLIDEAKENHHA</sequence>
<feature type="coiled-coil region" evidence="1">
    <location>
        <begin position="62"/>
        <end position="89"/>
    </location>
</feature>
<keyword evidence="1" id="KW-0175">Coiled coil</keyword>
<accession>A0A395XE62</accession>
<dbReference type="EMBL" id="QRZV01000009">
    <property type="protein sequence ID" value="RGW07003.1"/>
    <property type="molecule type" value="Genomic_DNA"/>
</dbReference>
<dbReference type="Proteomes" id="UP000265970">
    <property type="component" value="Unassembled WGS sequence"/>
</dbReference>
<protein>
    <submittedName>
        <fullName evidence="2">Uncharacterized protein</fullName>
    </submittedName>
</protein>
<dbReference type="RefSeq" id="WP_118239767.1">
    <property type="nucleotide sequence ID" value="NZ_QRZV01000009.1"/>
</dbReference>
<gene>
    <name evidence="2" type="ORF">DWV92_09300</name>
</gene>
<organism evidence="2 3">
    <name type="scientific">Bifidobacterium pseudolongum</name>
    <dbReference type="NCBI Taxonomy" id="1694"/>
    <lineage>
        <taxon>Bacteria</taxon>
        <taxon>Bacillati</taxon>
        <taxon>Actinomycetota</taxon>
        <taxon>Actinomycetes</taxon>
        <taxon>Bifidobacteriales</taxon>
        <taxon>Bifidobacteriaceae</taxon>
        <taxon>Bifidobacterium</taxon>
    </lineage>
</organism>